<gene>
    <name evidence="3" type="ORF">VSS37_19750</name>
</gene>
<comment type="caution">
    <text evidence="3">The sequence shown here is derived from an EMBL/GenBank/DDBJ whole genome shotgun (WGS) entry which is preliminary data.</text>
</comment>
<proteinExistence type="inferred from homology"/>
<dbReference type="RefSeq" id="WP_324697992.1">
    <property type="nucleotide sequence ID" value="NZ_JAYMYJ010000152.1"/>
</dbReference>
<evidence type="ECO:0000313" key="3">
    <source>
        <dbReference type="EMBL" id="MEB4593221.1"/>
    </source>
</evidence>
<dbReference type="Pfam" id="PF03502">
    <property type="entry name" value="Channel_Tsx"/>
    <property type="match status" value="1"/>
</dbReference>
<comment type="similarity">
    <text evidence="1">Belongs to the nucleoside-specific channel-forming outer membrane porin (Tsx) (TC 1.B.10) family.</text>
</comment>
<feature type="signal peptide" evidence="2">
    <location>
        <begin position="1"/>
        <end position="23"/>
    </location>
</feature>
<evidence type="ECO:0000256" key="2">
    <source>
        <dbReference type="SAM" id="SignalP"/>
    </source>
</evidence>
<dbReference type="Gene3D" id="2.40.230.20">
    <property type="entry name" value="Nucleoside-specific channel-forming protein, Tsx-like"/>
    <property type="match status" value="1"/>
</dbReference>
<accession>A0ABU6D2A9</accession>
<dbReference type="EMBL" id="JAYMYJ010000152">
    <property type="protein sequence ID" value="MEB4593221.1"/>
    <property type="molecule type" value="Genomic_DNA"/>
</dbReference>
<keyword evidence="2" id="KW-0732">Signal</keyword>
<dbReference type="Proteomes" id="UP001308005">
    <property type="component" value="Unassembled WGS sequence"/>
</dbReference>
<protein>
    <submittedName>
        <fullName evidence="3">Outer membrane protein OmpK</fullName>
    </submittedName>
</protein>
<dbReference type="InterPro" id="IPR018013">
    <property type="entry name" value="Channel_Tsx-like"/>
</dbReference>
<dbReference type="InterPro" id="IPR036777">
    <property type="entry name" value="Channel_Tsx-like_sf"/>
</dbReference>
<evidence type="ECO:0000256" key="1">
    <source>
        <dbReference type="ARBA" id="ARBA00008728"/>
    </source>
</evidence>
<sequence length="243" mass="27116">MLSRNFSSLAVIMGVLAAPAAMAEQKWSDASVTYLNGNKYEVGDDSRQVMTFEHASGHDWGTTFFFMDYLMSDNGTKEHYFELSPRLSLNYLTKGKLVPEGHFIKDVYLSGTMEGGGKATNYLGGVGVSLDVPKFKYFNVDLYQANNGGGKDNDQQATVTWALPFQIGSAEFLYDGFLDASTKADDHAAETNFTSQLKWNMGKQLFHTKKPVYVGFEYAHWKNKFGIDGVTEKNPSFLLKAHF</sequence>
<name>A0ABU6D2A9_9GAMM</name>
<keyword evidence="4" id="KW-1185">Reference proteome</keyword>
<reference evidence="4" key="1">
    <citation type="submission" date="2023-07" db="EMBL/GenBank/DDBJ databases">
        <title>The carbon used by Thiothrix.</title>
        <authorList>
            <person name="Chen L."/>
        </authorList>
    </citation>
    <scope>NUCLEOTIDE SEQUENCE [LARGE SCALE GENOMIC DNA]</scope>
</reference>
<dbReference type="SUPFAM" id="SSF111364">
    <property type="entry name" value="Tsx-like channel"/>
    <property type="match status" value="1"/>
</dbReference>
<feature type="chain" id="PRO_5045883715" evidence="2">
    <location>
        <begin position="24"/>
        <end position="243"/>
    </location>
</feature>
<organism evidence="3 4">
    <name type="scientific">Candidatus Thiothrix phosphatis</name>
    <dbReference type="NCBI Taxonomy" id="3112415"/>
    <lineage>
        <taxon>Bacteria</taxon>
        <taxon>Pseudomonadati</taxon>
        <taxon>Pseudomonadota</taxon>
        <taxon>Gammaproteobacteria</taxon>
        <taxon>Thiotrichales</taxon>
        <taxon>Thiotrichaceae</taxon>
        <taxon>Thiothrix</taxon>
    </lineage>
</organism>
<evidence type="ECO:0000313" key="4">
    <source>
        <dbReference type="Proteomes" id="UP001308005"/>
    </source>
</evidence>
<reference evidence="3 4" key="2">
    <citation type="submission" date="2024-01" db="EMBL/GenBank/DDBJ databases">
        <authorList>
            <person name="Xie X."/>
        </authorList>
    </citation>
    <scope>NUCLEOTIDE SEQUENCE [LARGE SCALE GENOMIC DNA]</scope>
    <source>
        <strain evidence="3">SCUT-1</strain>
    </source>
</reference>